<sequence length="263" mass="27957">MSAGGPGGSGAGSGSRTTHQYTPKDAQVMAALLKDMGVTEYEPKVIDQMLDFSYKYVTNVLEEAKVCSVHAKKRSIDAEDVRLGIQLLCDKSFTNPPPRELLMDVARAKNSQHLPLIKSTTGARLPPDRYTLTSANYRCKTKPRPPAQKVIQSGSQSMLSKTTPAVSLSSKSGATLSVMNKSGSQPSQVTIVSRPTIVQGASSQQHQQPVPRPLIKLSAASSGSGSGPTVNVVTKPKPISVGGMPPINIVSGDRKRKAEDEPH</sequence>
<comment type="subcellular location">
    <subcellularLocation>
        <location evidence="1">Nucleus</location>
    </subcellularLocation>
</comment>
<evidence type="ECO:0000256" key="5">
    <source>
        <dbReference type="ARBA" id="ARBA00023242"/>
    </source>
</evidence>
<dbReference type="Gene3D" id="1.10.20.10">
    <property type="entry name" value="Histone, subunit A"/>
    <property type="match status" value="1"/>
</dbReference>
<dbReference type="InterPro" id="IPR009072">
    <property type="entry name" value="Histone-fold"/>
</dbReference>
<feature type="region of interest" description="Disordered" evidence="6">
    <location>
        <begin position="198"/>
        <end position="263"/>
    </location>
</feature>
<dbReference type="EMBL" id="MNPL01032923">
    <property type="protein sequence ID" value="OQR66328.1"/>
    <property type="molecule type" value="Genomic_DNA"/>
</dbReference>
<evidence type="ECO:0000256" key="1">
    <source>
        <dbReference type="ARBA" id="ARBA00004123"/>
    </source>
</evidence>
<name>A0A1V9WYL2_9ACAR</name>
<evidence type="ECO:0000313" key="7">
    <source>
        <dbReference type="EMBL" id="OQR66328.1"/>
    </source>
</evidence>
<dbReference type="CDD" id="cd07979">
    <property type="entry name" value="HFD_TAF9"/>
    <property type="match status" value="1"/>
</dbReference>
<keyword evidence="8" id="KW-1185">Reference proteome</keyword>
<dbReference type="FunFam" id="1.10.20.10:FF:000018">
    <property type="entry name" value="Transcription initiation factor TFIID subunit 9"/>
    <property type="match status" value="1"/>
</dbReference>
<dbReference type="AlphaFoldDB" id="A0A1V9WYL2"/>
<feature type="compositionally biased region" description="Polar residues" evidence="6">
    <location>
        <begin position="150"/>
        <end position="162"/>
    </location>
</feature>
<dbReference type="OrthoDB" id="341924at2759"/>
<feature type="region of interest" description="Disordered" evidence="6">
    <location>
        <begin position="1"/>
        <end position="20"/>
    </location>
</feature>
<reference evidence="7 8" key="1">
    <citation type="journal article" date="2017" name="Gigascience">
        <title>Draft genome of the honey bee ectoparasitic mite, Tropilaelaps mercedesae, is shaped by the parasitic life history.</title>
        <authorList>
            <person name="Dong X."/>
            <person name="Armstrong S.D."/>
            <person name="Xia D."/>
            <person name="Makepeace B.L."/>
            <person name="Darby A.C."/>
            <person name="Kadowaki T."/>
        </authorList>
    </citation>
    <scope>NUCLEOTIDE SEQUENCE [LARGE SCALE GENOMIC DNA]</scope>
    <source>
        <strain evidence="7">Wuxi-XJTLU</strain>
    </source>
</reference>
<dbReference type="Pfam" id="PF02291">
    <property type="entry name" value="TFIID-31kDa"/>
    <property type="match status" value="1"/>
</dbReference>
<feature type="compositionally biased region" description="Polar residues" evidence="6">
    <location>
        <begin position="199"/>
        <end position="208"/>
    </location>
</feature>
<dbReference type="PANTHER" id="PTHR48068:SF4">
    <property type="entry name" value="TATA-BOX BINDING PROTEIN ASSOCIATED FACTOR 9"/>
    <property type="match status" value="1"/>
</dbReference>
<dbReference type="PANTHER" id="PTHR48068">
    <property type="entry name" value="TAF9 RNA POLYMERASE II, TATA BOX-BINDING PROTEIN (TBP)-ASSOCIATED FACTOR"/>
    <property type="match status" value="1"/>
</dbReference>
<dbReference type="GO" id="GO:0003743">
    <property type="term" value="F:translation initiation factor activity"/>
    <property type="evidence" value="ECO:0007669"/>
    <property type="project" value="UniProtKB-KW"/>
</dbReference>
<comment type="similarity">
    <text evidence="2">Belongs to the TAF9 family.</text>
</comment>
<keyword evidence="7" id="KW-0648">Protein biosynthesis</keyword>
<dbReference type="FunCoup" id="A0A1V9WYL2">
    <property type="interactions" value="996"/>
</dbReference>
<evidence type="ECO:0000313" key="8">
    <source>
        <dbReference type="Proteomes" id="UP000192247"/>
    </source>
</evidence>
<dbReference type="GO" id="GO:0005669">
    <property type="term" value="C:transcription factor TFIID complex"/>
    <property type="evidence" value="ECO:0007669"/>
    <property type="project" value="TreeGrafter"/>
</dbReference>
<feature type="region of interest" description="Disordered" evidence="6">
    <location>
        <begin position="138"/>
        <end position="162"/>
    </location>
</feature>
<gene>
    <name evidence="7" type="ORF">BIW11_14234</name>
</gene>
<dbReference type="InParanoid" id="A0A1V9WYL2"/>
<keyword evidence="5" id="KW-0539">Nucleus</keyword>
<proteinExistence type="inferred from homology"/>
<dbReference type="SUPFAM" id="SSF47113">
    <property type="entry name" value="Histone-fold"/>
    <property type="match status" value="1"/>
</dbReference>
<dbReference type="GO" id="GO:0051123">
    <property type="term" value="P:RNA polymerase II preinitiation complex assembly"/>
    <property type="evidence" value="ECO:0007669"/>
    <property type="project" value="TreeGrafter"/>
</dbReference>
<dbReference type="InterPro" id="IPR003162">
    <property type="entry name" value="TFIID-31"/>
</dbReference>
<accession>A0A1V9WYL2</accession>
<organism evidence="7 8">
    <name type="scientific">Tropilaelaps mercedesae</name>
    <dbReference type="NCBI Taxonomy" id="418985"/>
    <lineage>
        <taxon>Eukaryota</taxon>
        <taxon>Metazoa</taxon>
        <taxon>Ecdysozoa</taxon>
        <taxon>Arthropoda</taxon>
        <taxon>Chelicerata</taxon>
        <taxon>Arachnida</taxon>
        <taxon>Acari</taxon>
        <taxon>Parasitiformes</taxon>
        <taxon>Mesostigmata</taxon>
        <taxon>Gamasina</taxon>
        <taxon>Dermanyssoidea</taxon>
        <taxon>Laelapidae</taxon>
        <taxon>Tropilaelaps</taxon>
    </lineage>
</organism>
<dbReference type="GO" id="GO:0046982">
    <property type="term" value="F:protein heterodimerization activity"/>
    <property type="evidence" value="ECO:0007669"/>
    <property type="project" value="InterPro"/>
</dbReference>
<comment type="caution">
    <text evidence="7">The sequence shown here is derived from an EMBL/GenBank/DDBJ whole genome shotgun (WGS) entry which is preliminary data.</text>
</comment>
<dbReference type="GO" id="GO:0016251">
    <property type="term" value="F:RNA polymerase II general transcription initiation factor activity"/>
    <property type="evidence" value="ECO:0007669"/>
    <property type="project" value="TreeGrafter"/>
</dbReference>
<dbReference type="InterPro" id="IPR051431">
    <property type="entry name" value="TFIID_subunit_9"/>
</dbReference>
<protein>
    <submittedName>
        <fullName evidence="7">Transcription initiation factor TFIID subunit 9B-like</fullName>
    </submittedName>
</protein>
<evidence type="ECO:0000256" key="3">
    <source>
        <dbReference type="ARBA" id="ARBA00023015"/>
    </source>
</evidence>
<dbReference type="STRING" id="418985.A0A1V9WYL2"/>
<evidence type="ECO:0000256" key="2">
    <source>
        <dbReference type="ARBA" id="ARBA00007646"/>
    </source>
</evidence>
<keyword evidence="4" id="KW-0804">Transcription</keyword>
<keyword evidence="7" id="KW-0396">Initiation factor</keyword>
<evidence type="ECO:0000256" key="6">
    <source>
        <dbReference type="SAM" id="MobiDB-lite"/>
    </source>
</evidence>
<evidence type="ECO:0000256" key="4">
    <source>
        <dbReference type="ARBA" id="ARBA00023163"/>
    </source>
</evidence>
<feature type="compositionally biased region" description="Gly residues" evidence="6">
    <location>
        <begin position="1"/>
        <end position="13"/>
    </location>
</feature>
<dbReference type="Proteomes" id="UP000192247">
    <property type="component" value="Unassembled WGS sequence"/>
</dbReference>
<dbReference type="GO" id="GO:0003713">
    <property type="term" value="F:transcription coactivator activity"/>
    <property type="evidence" value="ECO:0007669"/>
    <property type="project" value="TreeGrafter"/>
</dbReference>
<keyword evidence="3" id="KW-0805">Transcription regulation</keyword>
<dbReference type="GO" id="GO:0000124">
    <property type="term" value="C:SAGA complex"/>
    <property type="evidence" value="ECO:0007669"/>
    <property type="project" value="TreeGrafter"/>
</dbReference>
<feature type="compositionally biased region" description="Basic and acidic residues" evidence="6">
    <location>
        <begin position="252"/>
        <end position="263"/>
    </location>
</feature>